<dbReference type="HOGENOM" id="CLU_084746_0_0_4"/>
<dbReference type="STRING" id="641147.HMPREF9021_01892"/>
<dbReference type="AlphaFoldDB" id="V9H7P8"/>
<sequence>MCWLSLGLMACQQPSSNHQNQAASTAQSADVYANLALTSDQIIPPKIEYTPNSKPQTVYFSANGEPSNKPVANGFYRQILGMTGDGRNVAQDYYADTQKQQTAPFVIKKGGNPTEFSKHILDSRVIWYSHHDGEIASVGNFHNGEQQDWLDVYEYKQLVVQLKDNSTGIAMRFFSPDDKIWGEGEIAQGKKGLEIKQLKFYHPNGKIMSQMDIDPNGKPIGMTTFDESGKELDDKQNATFNQILLARFGVVVHKLPTLMARTNAS</sequence>
<reference evidence="1 2" key="2">
    <citation type="submission" date="2011-10" db="EMBL/GenBank/DDBJ databases">
        <title>The Genome Sequence of Simonsiella muelleri ATCC 29453.</title>
        <authorList>
            <consortium name="The Broad Institute Genome Sequencing Platform"/>
            <consortium name="The Broad Institute Genome Sequencing Center for Infectious Disease"/>
            <person name="Earl A."/>
            <person name="Ward D."/>
            <person name="Feldgarden M."/>
            <person name="Gevers D."/>
            <person name="Izard J."/>
            <person name="Baranova O.V."/>
            <person name="Blanton J.M."/>
            <person name="Tanner A.C."/>
            <person name="Dewhirst F."/>
            <person name="Young S.K."/>
            <person name="Zeng Q."/>
            <person name="Gargeya S."/>
            <person name="Fitzgerald M."/>
            <person name="Haas B."/>
            <person name="Abouelleil A."/>
            <person name="Alvarado L."/>
            <person name="Arachchi H.M."/>
            <person name="Berlin A."/>
            <person name="Brown A."/>
            <person name="Chapman S.B."/>
            <person name="Chen Z."/>
            <person name="Dunbar C."/>
            <person name="Freedman E."/>
            <person name="Gearin G."/>
            <person name="Goldberg J."/>
            <person name="Griggs A."/>
            <person name="Gujja S."/>
            <person name="Heiman D."/>
            <person name="Howarth C."/>
            <person name="Larson L."/>
            <person name="Lui A."/>
            <person name="MacDonald P.J.P."/>
            <person name="Montmayeur A."/>
            <person name="Murphy C."/>
            <person name="Neiman D."/>
            <person name="Pearson M."/>
            <person name="Priest M."/>
            <person name="Roberts A."/>
            <person name="Saif S."/>
            <person name="Shea T."/>
            <person name="Shenoy N."/>
            <person name="Sisk P."/>
            <person name="Stolte C."/>
            <person name="Sykes S."/>
            <person name="Wortman J."/>
            <person name="Nusbaum C."/>
            <person name="Birren B."/>
        </authorList>
    </citation>
    <scope>NUCLEOTIDE SEQUENCE [LARGE SCALE GENOMIC DNA]</scope>
    <source>
        <strain evidence="1 2">ATCC 29453</strain>
    </source>
</reference>
<protein>
    <submittedName>
        <fullName evidence="1">Uncharacterized protein</fullName>
    </submittedName>
</protein>
<organism evidence="1 2">
    <name type="scientific">Simonsiella muelleri ATCC 29453</name>
    <dbReference type="NCBI Taxonomy" id="641147"/>
    <lineage>
        <taxon>Bacteria</taxon>
        <taxon>Pseudomonadati</taxon>
        <taxon>Pseudomonadota</taxon>
        <taxon>Betaproteobacteria</taxon>
        <taxon>Neisseriales</taxon>
        <taxon>Neisseriaceae</taxon>
        <taxon>Simonsiella</taxon>
    </lineage>
</organism>
<dbReference type="EMBL" id="ADCY02000060">
    <property type="protein sequence ID" value="EFG30264.2"/>
    <property type="molecule type" value="Genomic_DNA"/>
</dbReference>
<comment type="caution">
    <text evidence="1">The sequence shown here is derived from an EMBL/GenBank/DDBJ whole genome shotgun (WGS) entry which is preliminary data.</text>
</comment>
<evidence type="ECO:0000313" key="2">
    <source>
        <dbReference type="Proteomes" id="UP000017813"/>
    </source>
</evidence>
<proteinExistence type="predicted"/>
<dbReference type="Proteomes" id="UP000017813">
    <property type="component" value="Unassembled WGS sequence"/>
</dbReference>
<gene>
    <name evidence="1" type="ORF">HMPREF9021_01892</name>
</gene>
<dbReference type="eggNOG" id="ENOG5033U9H">
    <property type="taxonomic scope" value="Bacteria"/>
</dbReference>
<keyword evidence="2" id="KW-1185">Reference proteome</keyword>
<evidence type="ECO:0000313" key="1">
    <source>
        <dbReference type="EMBL" id="EFG30264.2"/>
    </source>
</evidence>
<dbReference type="Gene3D" id="3.90.930.1">
    <property type="match status" value="1"/>
</dbReference>
<reference evidence="1 2" key="1">
    <citation type="submission" date="2010-03" db="EMBL/GenBank/DDBJ databases">
        <authorList>
            <consortium name="The Broad Institute Genome Sequencing Platform"/>
            <person name="Ward D."/>
            <person name="Earl A."/>
            <person name="Feldgarden M."/>
            <person name="Gevers D."/>
            <person name="Young S."/>
            <person name="Zeng Q."/>
            <person name="Koehrsen M."/>
            <person name="Alvarado L."/>
            <person name="Berlin A.M."/>
            <person name="Borenstein D."/>
            <person name="Chapman S.B."/>
            <person name="Chen Z."/>
            <person name="Engels R."/>
            <person name="Freedman E."/>
            <person name="Gellesch M."/>
            <person name="Goldberg J."/>
            <person name="Griggs A."/>
            <person name="Gujja S."/>
            <person name="Heilman E.R."/>
            <person name="Heiman D.I."/>
            <person name="Hepburn T.A."/>
            <person name="Howarth C."/>
            <person name="Jen D."/>
            <person name="Larson L."/>
            <person name="Mehta T."/>
            <person name="Park D."/>
            <person name="Pearson M."/>
            <person name="Richards J."/>
            <person name="Roberts A."/>
            <person name="Saif S."/>
            <person name="Shea T.D."/>
            <person name="Shenoy N."/>
            <person name="Sisk P."/>
            <person name="Stolte C."/>
            <person name="Sykes S.N."/>
            <person name="Walk T."/>
            <person name="White J."/>
            <person name="Yandava C."/>
            <person name="Izard J."/>
            <person name="Baranova O.V."/>
            <person name="Blanton J.M."/>
            <person name="Tanner A.C."/>
            <person name="Dewhirst F."/>
            <person name="Haas B."/>
            <person name="Nusbaum C."/>
            <person name="Birren B."/>
        </authorList>
    </citation>
    <scope>NUCLEOTIDE SEQUENCE [LARGE SCALE GENOMIC DNA]</scope>
    <source>
        <strain evidence="1 2">ATCC 29453</strain>
    </source>
</reference>
<accession>V9H7P8</accession>
<name>V9H7P8_9NEIS</name>